<dbReference type="InterPro" id="IPR027417">
    <property type="entry name" value="P-loop_NTPase"/>
</dbReference>
<dbReference type="Proteomes" id="UP001063698">
    <property type="component" value="Chromosome"/>
</dbReference>
<dbReference type="EMBL" id="CP006868">
    <property type="protein sequence ID" value="UXD22479.1"/>
    <property type="molecule type" value="Genomic_DNA"/>
</dbReference>
<dbReference type="Gene3D" id="3.40.50.300">
    <property type="entry name" value="P-loop containing nucleotide triphosphate hydrolases"/>
    <property type="match status" value="1"/>
</dbReference>
<gene>
    <name evidence="1" type="ORF">IPA_05305</name>
</gene>
<evidence type="ECO:0000313" key="2">
    <source>
        <dbReference type="Proteomes" id="UP001063698"/>
    </source>
</evidence>
<dbReference type="SUPFAM" id="SSF52540">
    <property type="entry name" value="P-loop containing nucleoside triphosphate hydrolases"/>
    <property type="match status" value="1"/>
</dbReference>
<protein>
    <recommendedName>
        <fullName evidence="3">AAA+ ATPase domain-containing protein</fullName>
    </recommendedName>
</protein>
<organism evidence="1 2">
    <name type="scientific">Ignicoccus pacificus DSM 13166</name>
    <dbReference type="NCBI Taxonomy" id="940294"/>
    <lineage>
        <taxon>Archaea</taxon>
        <taxon>Thermoproteota</taxon>
        <taxon>Thermoprotei</taxon>
        <taxon>Desulfurococcales</taxon>
        <taxon>Desulfurococcaceae</taxon>
        <taxon>Ignicoccus</taxon>
    </lineage>
</organism>
<keyword evidence="2" id="KW-1185">Reference proteome</keyword>
<sequence length="404" mass="46069">MELSPTDAVEVLLRFMRSYDQTKETPGVLLLGAPGIGKTEAVIKSAKLRAEELGLKFWIYESKRELPDSPDNLFTLVLLRLDMIKPEDLTGIPDLRSDSDTFDYKLPRWVKVLRDSAGGLLFLDEFTNVADDTLMSAAFEIILNKSVNMYRFDKMVVAAGNPPEYNALARPLPAPLLSGRLAVFEIRTPKLSEWLDYMHEKYGENWAPEVYAFLSQHPDFFIMPPEDPEGLEPFPTPRAWSKLAVELQTAWREEMDKVREDAPVSSSSQARVRRVGVVGRLISVTSAFVGSEAGTRFVAWLRVKPPSIDEIIKTPELIREINEEQKYMLATQLATMTSKPKWKDKALAAMQAFVKSNEARLAIMALRMMPKKKRDELLSYMKSKDKKLWNKLAVELKLAQIWRR</sequence>
<evidence type="ECO:0008006" key="3">
    <source>
        <dbReference type="Google" id="ProtNLM"/>
    </source>
</evidence>
<proteinExistence type="predicted"/>
<dbReference type="KEGG" id="ipc:IPA_05305"/>
<name>A0A977KB75_9CREN</name>
<reference evidence="1" key="1">
    <citation type="submission" date="2013-11" db="EMBL/GenBank/DDBJ databases">
        <title>Comparative genomics of Ignicoccus.</title>
        <authorList>
            <person name="Podar M."/>
        </authorList>
    </citation>
    <scope>NUCLEOTIDE SEQUENCE</scope>
    <source>
        <strain evidence="1">DSM 13166</strain>
    </source>
</reference>
<evidence type="ECO:0000313" key="1">
    <source>
        <dbReference type="EMBL" id="UXD22479.1"/>
    </source>
</evidence>
<accession>A0A977KB75</accession>
<dbReference type="AlphaFoldDB" id="A0A977KB75"/>
<dbReference type="CDD" id="cd00009">
    <property type="entry name" value="AAA"/>
    <property type="match status" value="1"/>
</dbReference>